<dbReference type="RefSeq" id="WP_311331582.1">
    <property type="nucleotide sequence ID" value="NZ_JAVRHZ010000001.1"/>
</dbReference>
<protein>
    <recommendedName>
        <fullName evidence="3">DUF2268 domain-containing protein</fullName>
    </recommendedName>
</protein>
<sequence>MKKALILLITGLTLVNCNKRQQLNQNVITTDIPNFWNAYDNITSTKDSVLQYKYLDSLYFQKGTVGLEGIRQARNYTPEDYINAINSYPKFWKSIRENTLQAGEVSTELELGIDKLKAIYPELKPAKIYFTIGAFRTGGTTIDSLVLIGSEISLADSTAETSEFPENFSYLKSHFATNPNKHLVFLNVHEYVHTQQNPRVFNILSLTLYEGVAEFVASKALDKTSPNPQIAFGKENAKRIQEVYEIEMFYPNNRYKWLDGNAPNEFGMRDLGYYVGYQICENYYNQADDKLNAIKTMIELDYTNESEVEEFVKKSNYFSETLDVLYQNFENKRPYIVGIIQFENKSQNVSPKTKAITVTFSEPLNGYNTGVDFGDLGQEAFPKGTLNGRKWADDNKSWTLPVELEPNKNYQILISNNFRTENSIPLKPYLIEFKTRKE</sequence>
<name>A0ABU2Y9V4_9FLAO</name>
<comment type="caution">
    <text evidence="1">The sequence shown here is derived from an EMBL/GenBank/DDBJ whole genome shotgun (WGS) entry which is preliminary data.</text>
</comment>
<accession>A0ABU2Y9V4</accession>
<keyword evidence="2" id="KW-1185">Reference proteome</keyword>
<evidence type="ECO:0000313" key="2">
    <source>
        <dbReference type="Proteomes" id="UP001254488"/>
    </source>
</evidence>
<organism evidence="1 2">
    <name type="scientific">Patiriisocius hiemis</name>
    <dbReference type="NCBI Taxonomy" id="3075604"/>
    <lineage>
        <taxon>Bacteria</taxon>
        <taxon>Pseudomonadati</taxon>
        <taxon>Bacteroidota</taxon>
        <taxon>Flavobacteriia</taxon>
        <taxon>Flavobacteriales</taxon>
        <taxon>Flavobacteriaceae</taxon>
        <taxon>Patiriisocius</taxon>
    </lineage>
</organism>
<evidence type="ECO:0000313" key="1">
    <source>
        <dbReference type="EMBL" id="MDT0554621.1"/>
    </source>
</evidence>
<gene>
    <name evidence="1" type="ORF">RM538_01295</name>
</gene>
<dbReference type="EMBL" id="JAVRHZ010000001">
    <property type="protein sequence ID" value="MDT0554621.1"/>
    <property type="molecule type" value="Genomic_DNA"/>
</dbReference>
<dbReference type="InterPro" id="IPR019853">
    <property type="entry name" value="GldB-like"/>
</dbReference>
<reference evidence="1 2" key="1">
    <citation type="submission" date="2023-09" db="EMBL/GenBank/DDBJ databases">
        <authorList>
            <person name="Rey-Velasco X."/>
        </authorList>
    </citation>
    <scope>NUCLEOTIDE SEQUENCE [LARGE SCALE GENOMIC DNA]</scope>
    <source>
        <strain evidence="1 2">W242</strain>
    </source>
</reference>
<proteinExistence type="predicted"/>
<evidence type="ECO:0008006" key="3">
    <source>
        <dbReference type="Google" id="ProtNLM"/>
    </source>
</evidence>
<dbReference type="Pfam" id="PF25594">
    <property type="entry name" value="GldB_lipo"/>
    <property type="match status" value="1"/>
</dbReference>
<dbReference type="Proteomes" id="UP001254488">
    <property type="component" value="Unassembled WGS sequence"/>
</dbReference>